<sequence length="209" mass="22723">MQIPRTTPVTSLHRQFFEWELPYLPRLPLSEETDAMRAGEKEGGRVRHPRAVARPTVRGRFAAASGLLALLASVSVAGAAAPAQATTYCGTHEVVGEIEQRYLKMGGPGGALGCPLTDELANPDGFGRRTQFEHGTIYWSARSGAWPVWGAIGDYWCNQGCEAGWAGYPTGYEYRVGDETRQNFQCTVIHFQALAGGATKTWSDPDTCV</sequence>
<protein>
    <submittedName>
        <fullName evidence="1">LGFP repeat protein</fullName>
    </submittedName>
</protein>
<reference evidence="1 2" key="1">
    <citation type="submission" date="2021-03" db="EMBL/GenBank/DDBJ databases">
        <title>Complete genome sequence of Streptomyces cyanogenus S136, producer of anticancer angucycline landomycin A.</title>
        <authorList>
            <person name="Hrab P."/>
            <person name="Ruckert C."/>
            <person name="Busche T."/>
            <person name="Ostash I."/>
            <person name="Kalinowski J."/>
            <person name="Fedorenko V."/>
            <person name="Yushchuk O."/>
            <person name="Ostash B."/>
        </authorList>
    </citation>
    <scope>NUCLEOTIDE SEQUENCE [LARGE SCALE GENOMIC DNA]</scope>
    <source>
        <strain evidence="1 2">S136</strain>
    </source>
</reference>
<proteinExistence type="predicted"/>
<dbReference type="Proteomes" id="UP000663908">
    <property type="component" value="Chromosome"/>
</dbReference>
<dbReference type="InterPro" id="IPR013207">
    <property type="entry name" value="LGFP"/>
</dbReference>
<name>A0ABX7TM46_STRCY</name>
<evidence type="ECO:0000313" key="1">
    <source>
        <dbReference type="EMBL" id="QTD96673.1"/>
    </source>
</evidence>
<accession>A0ABX7TM46</accession>
<evidence type="ECO:0000313" key="2">
    <source>
        <dbReference type="Proteomes" id="UP000663908"/>
    </source>
</evidence>
<dbReference type="EMBL" id="CP071839">
    <property type="protein sequence ID" value="QTD96673.1"/>
    <property type="molecule type" value="Genomic_DNA"/>
</dbReference>
<gene>
    <name evidence="1" type="ORF">S1361_04885</name>
</gene>
<dbReference type="Pfam" id="PF08310">
    <property type="entry name" value="LGFP"/>
    <property type="match status" value="1"/>
</dbReference>
<organism evidence="1 2">
    <name type="scientific">Streptomyces cyanogenus</name>
    <dbReference type="NCBI Taxonomy" id="80860"/>
    <lineage>
        <taxon>Bacteria</taxon>
        <taxon>Bacillati</taxon>
        <taxon>Actinomycetota</taxon>
        <taxon>Actinomycetes</taxon>
        <taxon>Kitasatosporales</taxon>
        <taxon>Streptomycetaceae</taxon>
        <taxon>Streptomyces</taxon>
    </lineage>
</organism>
<keyword evidence="2" id="KW-1185">Reference proteome</keyword>